<dbReference type="AlphaFoldDB" id="A0A7V5HYK8"/>
<evidence type="ECO:0000256" key="10">
    <source>
        <dbReference type="SAM" id="Phobius"/>
    </source>
</evidence>
<reference evidence="12" key="1">
    <citation type="journal article" date="2020" name="mSystems">
        <title>Genome- and Community-Level Interaction Insights into Carbon Utilization and Element Cycling Functions of Hydrothermarchaeota in Hydrothermal Sediment.</title>
        <authorList>
            <person name="Zhou Z."/>
            <person name="Liu Y."/>
            <person name="Xu W."/>
            <person name="Pan J."/>
            <person name="Luo Z.H."/>
            <person name="Li M."/>
        </authorList>
    </citation>
    <scope>NUCLEOTIDE SEQUENCE [LARGE SCALE GENOMIC DNA]</scope>
    <source>
        <strain evidence="12">HyVt-92</strain>
    </source>
</reference>
<dbReference type="InterPro" id="IPR042094">
    <property type="entry name" value="T2SS_GspF_sf"/>
</dbReference>
<organism evidence="12">
    <name type="scientific">Aerophobetes bacterium</name>
    <dbReference type="NCBI Taxonomy" id="2030807"/>
    <lineage>
        <taxon>Bacteria</taxon>
        <taxon>Candidatus Aerophobota</taxon>
    </lineage>
</organism>
<evidence type="ECO:0000256" key="3">
    <source>
        <dbReference type="ARBA" id="ARBA00022448"/>
    </source>
</evidence>
<evidence type="ECO:0000256" key="2">
    <source>
        <dbReference type="ARBA" id="ARBA00005745"/>
    </source>
</evidence>
<dbReference type="PROSITE" id="PS00874">
    <property type="entry name" value="T2SP_F"/>
    <property type="match status" value="1"/>
</dbReference>
<comment type="similarity">
    <text evidence="2 9">Belongs to the GSP F family.</text>
</comment>
<keyword evidence="4" id="KW-1003">Cell membrane</keyword>
<evidence type="ECO:0000256" key="6">
    <source>
        <dbReference type="ARBA" id="ARBA00022692"/>
    </source>
</evidence>
<feature type="transmembrane region" description="Helical" evidence="10">
    <location>
        <begin position="228"/>
        <end position="245"/>
    </location>
</feature>
<name>A0A7V5HYK8_UNCAE</name>
<keyword evidence="5" id="KW-0997">Cell inner membrane</keyword>
<dbReference type="FunFam" id="1.20.81.30:FF:000001">
    <property type="entry name" value="Type II secretion system protein F"/>
    <property type="match status" value="2"/>
</dbReference>
<evidence type="ECO:0000256" key="8">
    <source>
        <dbReference type="ARBA" id="ARBA00023136"/>
    </source>
</evidence>
<dbReference type="GO" id="GO:0005886">
    <property type="term" value="C:plasma membrane"/>
    <property type="evidence" value="ECO:0007669"/>
    <property type="project" value="UniProtKB-SubCell"/>
</dbReference>
<feature type="transmembrane region" description="Helical" evidence="10">
    <location>
        <begin position="376"/>
        <end position="398"/>
    </location>
</feature>
<dbReference type="InterPro" id="IPR001992">
    <property type="entry name" value="T2SS_GspF/T4SS_PilC_CS"/>
</dbReference>
<evidence type="ECO:0000256" key="9">
    <source>
        <dbReference type="RuleBase" id="RU003923"/>
    </source>
</evidence>
<keyword evidence="3 9" id="KW-0813">Transport</keyword>
<sequence length="410" mass="46008">MPSYIYTAFDQMGRKVKGEVEGENERAVLSQLRLRRLTVVSLKRKSKLGGFGEKELSISFFRPRIKTRDIIVAFRQFATLINAGLPIVQALDILIEQTQNSALKETFTNVREDIKAGTYLSDALSRHPKAFSPLICNLIRAGEEGGVLDEILLRLAGYLENTENIKNRIKTAMRYPLFVLFMAGGLTIALLYFIMPKMEELFREGFGAELPTFTRLVLDFSRALREKFYIIPLVLGVIYIVYALLKRTEKGALWIDTFKMKIPVMGKLFHLITLSRFARTLATLSNSGVPILNALELTGKAAGNKIIEKATQESREALREGETIAIPLKRYPVFPPLAISMISVGEKTGSLDEMLNKIADLYDEEVKRMVDTLTSLLEPLLIAFLGGTVGIIVVAMYLPYFTMFKYIGAG</sequence>
<dbReference type="EMBL" id="DRTT01000074">
    <property type="protein sequence ID" value="HHF98318.1"/>
    <property type="molecule type" value="Genomic_DNA"/>
</dbReference>
<dbReference type="Gene3D" id="1.20.81.30">
    <property type="entry name" value="Type II secretion system (T2SS), domain F"/>
    <property type="match status" value="2"/>
</dbReference>
<keyword evidence="7 10" id="KW-1133">Transmembrane helix</keyword>
<dbReference type="InterPro" id="IPR003004">
    <property type="entry name" value="GspF/PilC"/>
</dbReference>
<comment type="subcellular location">
    <subcellularLocation>
        <location evidence="1">Cell inner membrane</location>
        <topology evidence="1">Multi-pass membrane protein</topology>
    </subcellularLocation>
    <subcellularLocation>
        <location evidence="9">Cell membrane</location>
        <topology evidence="9">Multi-pass membrane protein</topology>
    </subcellularLocation>
</comment>
<evidence type="ECO:0000313" key="12">
    <source>
        <dbReference type="EMBL" id="HHF98318.1"/>
    </source>
</evidence>
<proteinExistence type="inferred from homology"/>
<feature type="domain" description="Type II secretion system protein GspF" evidence="11">
    <location>
        <begin position="74"/>
        <end position="196"/>
    </location>
</feature>
<feature type="domain" description="Type II secretion system protein GspF" evidence="11">
    <location>
        <begin position="277"/>
        <end position="399"/>
    </location>
</feature>
<protein>
    <submittedName>
        <fullName evidence="12">Type II secretion system F family protein</fullName>
    </submittedName>
</protein>
<accession>A0A7V5HYK8</accession>
<dbReference type="Proteomes" id="UP000886070">
    <property type="component" value="Unassembled WGS sequence"/>
</dbReference>
<dbReference type="Pfam" id="PF00482">
    <property type="entry name" value="T2SSF"/>
    <property type="match status" value="2"/>
</dbReference>
<comment type="caution">
    <text evidence="12">The sequence shown here is derived from an EMBL/GenBank/DDBJ whole genome shotgun (WGS) entry which is preliminary data.</text>
</comment>
<dbReference type="PANTHER" id="PTHR30012">
    <property type="entry name" value="GENERAL SECRETION PATHWAY PROTEIN"/>
    <property type="match status" value="1"/>
</dbReference>
<dbReference type="PANTHER" id="PTHR30012:SF0">
    <property type="entry name" value="TYPE II SECRETION SYSTEM PROTEIN F-RELATED"/>
    <property type="match status" value="1"/>
</dbReference>
<evidence type="ECO:0000256" key="5">
    <source>
        <dbReference type="ARBA" id="ARBA00022519"/>
    </source>
</evidence>
<dbReference type="GO" id="GO:0009306">
    <property type="term" value="P:protein secretion"/>
    <property type="evidence" value="ECO:0007669"/>
    <property type="project" value="InterPro"/>
</dbReference>
<evidence type="ECO:0000256" key="7">
    <source>
        <dbReference type="ARBA" id="ARBA00022989"/>
    </source>
</evidence>
<dbReference type="PRINTS" id="PR00812">
    <property type="entry name" value="BCTERIALGSPF"/>
</dbReference>
<keyword evidence="6 9" id="KW-0812">Transmembrane</keyword>
<keyword evidence="8 10" id="KW-0472">Membrane</keyword>
<gene>
    <name evidence="12" type="ORF">ENL39_02390</name>
</gene>
<evidence type="ECO:0000259" key="11">
    <source>
        <dbReference type="Pfam" id="PF00482"/>
    </source>
</evidence>
<evidence type="ECO:0000256" key="1">
    <source>
        <dbReference type="ARBA" id="ARBA00004429"/>
    </source>
</evidence>
<feature type="transmembrane region" description="Helical" evidence="10">
    <location>
        <begin position="175"/>
        <end position="195"/>
    </location>
</feature>
<dbReference type="InterPro" id="IPR018076">
    <property type="entry name" value="T2SS_GspF_dom"/>
</dbReference>
<evidence type="ECO:0000256" key="4">
    <source>
        <dbReference type="ARBA" id="ARBA00022475"/>
    </source>
</evidence>